<evidence type="ECO:0000256" key="4">
    <source>
        <dbReference type="RuleBase" id="RU000411"/>
    </source>
</evidence>
<organism evidence="7">
    <name type="scientific">Anopheles coluzzii</name>
    <name type="common">African malaria mosquito</name>
    <dbReference type="NCBI Taxonomy" id="1518534"/>
    <lineage>
        <taxon>Eukaryota</taxon>
        <taxon>Metazoa</taxon>
        <taxon>Ecdysozoa</taxon>
        <taxon>Arthropoda</taxon>
        <taxon>Hexapoda</taxon>
        <taxon>Insecta</taxon>
        <taxon>Pterygota</taxon>
        <taxon>Neoptera</taxon>
        <taxon>Endopterygota</taxon>
        <taxon>Diptera</taxon>
        <taxon>Nematocera</taxon>
        <taxon>Culicoidea</taxon>
        <taxon>Culicidae</taxon>
        <taxon>Anophelinae</taxon>
        <taxon>Anopheles</taxon>
    </lineage>
</organism>
<feature type="signal peptide" evidence="5">
    <location>
        <begin position="1"/>
        <end position="30"/>
    </location>
</feature>
<dbReference type="InterPro" id="IPR023796">
    <property type="entry name" value="Serpin_dom"/>
</dbReference>
<dbReference type="AlphaFoldDB" id="A0A8W7P6D1"/>
<dbReference type="Pfam" id="PF00079">
    <property type="entry name" value="Serpin"/>
    <property type="match status" value="1"/>
</dbReference>
<dbReference type="GO" id="GO:0004867">
    <property type="term" value="F:serine-type endopeptidase inhibitor activity"/>
    <property type="evidence" value="ECO:0007669"/>
    <property type="project" value="UniProtKB-KW"/>
</dbReference>
<dbReference type="InterPro" id="IPR000215">
    <property type="entry name" value="Serpin_fam"/>
</dbReference>
<evidence type="ECO:0000256" key="2">
    <source>
        <dbReference type="ARBA" id="ARBA00022690"/>
    </source>
</evidence>
<name>A0A8W7P6D1_ANOCL</name>
<evidence type="ECO:0000256" key="3">
    <source>
        <dbReference type="ARBA" id="ARBA00022900"/>
    </source>
</evidence>
<dbReference type="PANTHER" id="PTHR11461:SF211">
    <property type="entry name" value="GH10112P-RELATED"/>
    <property type="match status" value="1"/>
</dbReference>
<dbReference type="InterPro" id="IPR042185">
    <property type="entry name" value="Serpin_sf_2"/>
</dbReference>
<dbReference type="PANTHER" id="PTHR11461">
    <property type="entry name" value="SERINE PROTEASE INHIBITOR, SERPIN"/>
    <property type="match status" value="1"/>
</dbReference>
<feature type="chain" id="PRO_5036465835" description="Serpin domain-containing protein" evidence="5">
    <location>
        <begin position="31"/>
        <end position="404"/>
    </location>
</feature>
<feature type="domain" description="Serpin" evidence="6">
    <location>
        <begin position="56"/>
        <end position="403"/>
    </location>
</feature>
<evidence type="ECO:0000256" key="1">
    <source>
        <dbReference type="ARBA" id="ARBA00009500"/>
    </source>
</evidence>
<protein>
    <recommendedName>
        <fullName evidence="6">Serpin domain-containing protein</fullName>
    </recommendedName>
</protein>
<sequence>LAVVTMKLAAAGFVATAALLLVLCITVAEGQGTTGTGTIGTNGGPDLSFGDADFSVQYFKQSFNASGNSVVSPLAVRLAFSALYQVTDSGTREAVQRAFYLPSAVSDARANAEQLVSDLEQSRFLNVSFALLQSEGQLSQELEDAARAIFRVKPRTVVFANRRAVVEDVNEWAVQVTGGRIRDYLAESDIDVNAELMLLNALHMRADWAQKFAMEQTVGQTFQFRNGPASVEMMSVALEVLYYAQPKFHAVQLPYSEESDLTMWILLPHRDGTFEELFELLSAELLDELETSVAPKMVDLWLPKFTIEDSHDARDVLKRMGHETLFDREGFAVFRDHKSMLGALKQSTFVQVDENGTEAAAVTSVGTKFRVRNTQFRVDRPFIFIIKKLSIDTILFVGHYSNHN</sequence>
<dbReference type="SMART" id="SM00093">
    <property type="entry name" value="SERPIN"/>
    <property type="match status" value="1"/>
</dbReference>
<accession>A0A8W7P6D1</accession>
<proteinExistence type="inferred from homology"/>
<dbReference type="InterPro" id="IPR036186">
    <property type="entry name" value="Serpin_sf"/>
</dbReference>
<keyword evidence="2" id="KW-0646">Protease inhibitor</keyword>
<keyword evidence="3" id="KW-0722">Serine protease inhibitor</keyword>
<dbReference type="VEuPathDB" id="VectorBase:ACON2_042897"/>
<evidence type="ECO:0000259" key="6">
    <source>
        <dbReference type="SMART" id="SM00093"/>
    </source>
</evidence>
<reference evidence="7" key="1">
    <citation type="submission" date="2022-08" db="UniProtKB">
        <authorList>
            <consortium name="EnsemblMetazoa"/>
        </authorList>
    </citation>
    <scope>IDENTIFICATION</scope>
</reference>
<dbReference type="EnsemblMetazoa" id="ACOM025992-RA">
    <property type="protein sequence ID" value="ACOM025992-PA.1"/>
    <property type="gene ID" value="ACOM025992"/>
</dbReference>
<dbReference type="GO" id="GO:0005615">
    <property type="term" value="C:extracellular space"/>
    <property type="evidence" value="ECO:0007669"/>
    <property type="project" value="InterPro"/>
</dbReference>
<dbReference type="PROSITE" id="PS00284">
    <property type="entry name" value="SERPIN"/>
    <property type="match status" value="1"/>
</dbReference>
<dbReference type="Gene3D" id="2.30.39.10">
    <property type="entry name" value="Alpha-1-antitrypsin, domain 1"/>
    <property type="match status" value="1"/>
</dbReference>
<keyword evidence="5" id="KW-0732">Signal</keyword>
<dbReference type="Gene3D" id="3.30.497.10">
    <property type="entry name" value="Antithrombin, subunit I, domain 2"/>
    <property type="match status" value="1"/>
</dbReference>
<dbReference type="InterPro" id="IPR042178">
    <property type="entry name" value="Serpin_sf_1"/>
</dbReference>
<dbReference type="Proteomes" id="UP000075882">
    <property type="component" value="Unassembled WGS sequence"/>
</dbReference>
<dbReference type="SUPFAM" id="SSF56574">
    <property type="entry name" value="Serpins"/>
    <property type="match status" value="1"/>
</dbReference>
<comment type="similarity">
    <text evidence="1 4">Belongs to the serpin family.</text>
</comment>
<dbReference type="InterPro" id="IPR023795">
    <property type="entry name" value="Serpin_CS"/>
</dbReference>
<evidence type="ECO:0000313" key="7">
    <source>
        <dbReference type="EnsemblMetazoa" id="ACOM025992-PA.1"/>
    </source>
</evidence>
<evidence type="ECO:0000256" key="5">
    <source>
        <dbReference type="SAM" id="SignalP"/>
    </source>
</evidence>